<dbReference type="Gene3D" id="2.60.40.3940">
    <property type="match status" value="1"/>
</dbReference>
<name>A0A133XSZ3_9LACT</name>
<dbReference type="Gene3D" id="3.10.350.10">
    <property type="entry name" value="LysM domain"/>
    <property type="match status" value="1"/>
</dbReference>
<reference evidence="2 3" key="1">
    <citation type="submission" date="2016-01" db="EMBL/GenBank/DDBJ databases">
        <authorList>
            <person name="Oliw E.H."/>
        </authorList>
    </citation>
    <scope>NUCLEOTIDE SEQUENCE [LARGE SCALE GENOMIC DNA]</scope>
    <source>
        <strain evidence="2 3">KA00635</strain>
    </source>
</reference>
<dbReference type="InterPro" id="IPR018392">
    <property type="entry name" value="LysM"/>
</dbReference>
<dbReference type="OrthoDB" id="2327954at2"/>
<dbReference type="Gene3D" id="2.60.40.10">
    <property type="entry name" value="Immunoglobulins"/>
    <property type="match status" value="1"/>
</dbReference>
<accession>A0A133XSZ3</accession>
<gene>
    <name evidence="2" type="ORF">HMPREF3187_01552</name>
</gene>
<dbReference type="AlphaFoldDB" id="A0A133XSZ3"/>
<evidence type="ECO:0000313" key="2">
    <source>
        <dbReference type="EMBL" id="KXB34050.1"/>
    </source>
</evidence>
<proteinExistence type="predicted"/>
<dbReference type="InterPro" id="IPR013783">
    <property type="entry name" value="Ig-like_fold"/>
</dbReference>
<dbReference type="EMBL" id="LSCQ01000086">
    <property type="protein sequence ID" value="KXB34050.1"/>
    <property type="molecule type" value="Genomic_DNA"/>
</dbReference>
<dbReference type="Pfam" id="PF01476">
    <property type="entry name" value="LysM"/>
    <property type="match status" value="1"/>
</dbReference>
<comment type="caution">
    <text evidence="2">The sequence shown here is derived from an EMBL/GenBank/DDBJ whole genome shotgun (WGS) entry which is preliminary data.</text>
</comment>
<dbReference type="CDD" id="cd00118">
    <property type="entry name" value="LysM"/>
    <property type="match status" value="1"/>
</dbReference>
<dbReference type="PATRIC" id="fig|87541.4.peg.1539"/>
<protein>
    <submittedName>
        <fullName evidence="2">LysM domain protein</fullName>
    </submittedName>
</protein>
<organism evidence="2 3">
    <name type="scientific">Aerococcus christensenii</name>
    <dbReference type="NCBI Taxonomy" id="87541"/>
    <lineage>
        <taxon>Bacteria</taxon>
        <taxon>Bacillati</taxon>
        <taxon>Bacillota</taxon>
        <taxon>Bacilli</taxon>
        <taxon>Lactobacillales</taxon>
        <taxon>Aerococcaceae</taxon>
        <taxon>Aerococcus</taxon>
    </lineage>
</organism>
<evidence type="ECO:0000259" key="1">
    <source>
        <dbReference type="PROSITE" id="PS51782"/>
    </source>
</evidence>
<dbReference type="InterPro" id="IPR008577">
    <property type="entry name" value="DUF859"/>
</dbReference>
<dbReference type="CDD" id="cd19958">
    <property type="entry name" value="pyocin_knob"/>
    <property type="match status" value="1"/>
</dbReference>
<sequence length="616" mass="69181">MSYFYILAGEKYKVGDLDILAFGTDIENCQFMVYYRVGDSKEKHYILGSAPTTETVTGDEEKNIYYTVVDGDSFWKIANDHGISLQLLHSYNGTNNSTIIHPGDRLIVGKTTESGNQTTTVLHTVPFQKDFNFIFEPSVFLPYFSNGVKEISVSFEAEAYSGDAWVTWESAKVSLEYSDAYKPTVEGISFNHQTPLGGKTEVFIDVSLSTSRGSIKETKIFVDGELLYDYTDGKKNFQFSFYAFTRGPRKIRVEVIDSYGFTASKEYTTPSIYMYVPPKIAVFVLARSGGETNKVIGGQINCSGKGSLRLEIRSKLSNGGDSWTKCFEASSDSSFNKSFTLTGSYDIDKAYDFKLTVTDSQGSSQSLFTVSSARTVMSWNKNGVGVGKIIENDGRVLDVNGDSVFKGNIKQNGLFINQYNLLPYGQDLNRLVQHGFYVSGNTASKVEIKNVPEGFENSYFVIEVFASHKTIFQRFTLDPYGTIFMRSKPVFEDTWEPWRRVAWLEGDSEKIHENRYGKYTTASSGLITQYGTLTCTQRSGREWRLDQHLEFPKDFSNTDYSLSLTLNQVNGQNDCFGVPFILSKKASGAEIVIRNRDSKSIEDYISIQIDWIAIGN</sequence>
<evidence type="ECO:0000313" key="3">
    <source>
        <dbReference type="Proteomes" id="UP000070422"/>
    </source>
</evidence>
<dbReference type="Pfam" id="PF05895">
    <property type="entry name" value="DUF859"/>
    <property type="match status" value="1"/>
</dbReference>
<dbReference type="Proteomes" id="UP000070422">
    <property type="component" value="Unassembled WGS sequence"/>
</dbReference>
<dbReference type="RefSeq" id="WP_060937237.1">
    <property type="nucleotide sequence ID" value="NZ_JASOZP010000040.1"/>
</dbReference>
<dbReference type="SUPFAM" id="SSF54106">
    <property type="entry name" value="LysM domain"/>
    <property type="match status" value="1"/>
</dbReference>
<dbReference type="PROSITE" id="PS51782">
    <property type="entry name" value="LYSM"/>
    <property type="match status" value="1"/>
</dbReference>
<dbReference type="InterPro" id="IPR036779">
    <property type="entry name" value="LysM_dom_sf"/>
</dbReference>
<dbReference type="SMART" id="SM00257">
    <property type="entry name" value="LysM"/>
    <property type="match status" value="1"/>
</dbReference>
<feature type="domain" description="LysM" evidence="1">
    <location>
        <begin position="64"/>
        <end position="108"/>
    </location>
</feature>